<reference evidence="4" key="1">
    <citation type="journal article" date="2021" name="IMA Fungus">
        <title>Genomic characterization of three marine fungi, including Emericellopsis atlantica sp. nov. with signatures of a generalist lifestyle and marine biomass degradation.</title>
        <authorList>
            <person name="Hagestad O.C."/>
            <person name="Hou L."/>
            <person name="Andersen J.H."/>
            <person name="Hansen E.H."/>
            <person name="Altermark B."/>
            <person name="Li C."/>
            <person name="Kuhnert E."/>
            <person name="Cox R.J."/>
            <person name="Crous P.W."/>
            <person name="Spatafora J.W."/>
            <person name="Lail K."/>
            <person name="Amirebrahimi M."/>
            <person name="Lipzen A."/>
            <person name="Pangilinan J."/>
            <person name="Andreopoulos W."/>
            <person name="Hayes R.D."/>
            <person name="Ng V."/>
            <person name="Grigoriev I.V."/>
            <person name="Jackson S.A."/>
            <person name="Sutton T.D.S."/>
            <person name="Dobson A.D.W."/>
            <person name="Rama T."/>
        </authorList>
    </citation>
    <scope>NUCLEOTIDE SEQUENCE</scope>
    <source>
        <strain evidence="4">TRa018bII</strain>
    </source>
</reference>
<evidence type="ECO:0000259" key="3">
    <source>
        <dbReference type="PROSITE" id="PS00624"/>
    </source>
</evidence>
<gene>
    <name evidence="4" type="ORF">BJ875DRAFT_213852</name>
</gene>
<dbReference type="SUPFAM" id="SSF51905">
    <property type="entry name" value="FAD/NAD(P)-binding domain"/>
    <property type="match status" value="1"/>
</dbReference>
<sequence length="606" mass="66624">MSKYNDSVGEVDIIFAGGGTAACVAAGRLAKANPSLKVLLVEGGRNNFNDPTITNPAVYLSHLAPDSKTALFYKSKESKHLNGREAIVPTGGLLGGGSSINFMMYTRAQGADFDSWNTPGWSAKDMLPLCNKLETFNGKGNFDKSKHGYEGPVHVGDGGYRGKSENQFMDTVKAMGYKEIDDLQDLDSVGGFAHWKRYVSEDGKRQDAAHRYIHPLLQDGKHSNLHILTDSKVIRVLFDESSPPKAVGIEYKPNAEHQPELALSKPVHKTIKASKLVVVSAGALNTPQILERSGVGNPEILKKLDIPVVADVPGVGEDYQDHHLLLYPYKSNLDENETLDGILSGRKNFVKAMEEKDPMLGWNGIDICAKLRPSDEVINSLGPEFQEDWDRDFKPYPTRPMMLCGVVNAFLGDPSLVEPGQYMTMGTYTAYPYSRGSIHITSKEDVTNGYEFDAGYLNHPSDIKKQVWAYKMSREIARRLPYYKGELELGHPKFKDGSNAAINETTTTTDIKAKDIEYSKDDDAAIEDWVRDNLNTTWHSCGTCAMRPKGKGGVLDRSLNVYGTQGLKIADLSMMPENVGGNTNNTALVIGEKAATIIAKEMGFEV</sequence>
<feature type="binding site" evidence="2">
    <location>
        <position position="233"/>
    </location>
    <ligand>
        <name>FAD</name>
        <dbReference type="ChEBI" id="CHEBI:57692"/>
    </ligand>
</feature>
<dbReference type="EMBL" id="MU251828">
    <property type="protein sequence ID" value="KAG9228998.1"/>
    <property type="molecule type" value="Genomic_DNA"/>
</dbReference>
<keyword evidence="5" id="KW-1185">Reference proteome</keyword>
<dbReference type="SUPFAM" id="SSF54373">
    <property type="entry name" value="FAD-linked reductases, C-terminal domain"/>
    <property type="match status" value="1"/>
</dbReference>
<dbReference type="InterPro" id="IPR012132">
    <property type="entry name" value="GMC_OxRdtase"/>
</dbReference>
<dbReference type="PANTHER" id="PTHR11552:SF78">
    <property type="entry name" value="GLUCOSE-METHANOL-CHOLINE OXIDOREDUCTASE N-TERMINAL DOMAIN-CONTAINING PROTEIN"/>
    <property type="match status" value="1"/>
</dbReference>
<organism evidence="4 5">
    <name type="scientific">Amylocarpus encephaloides</name>
    <dbReference type="NCBI Taxonomy" id="45428"/>
    <lineage>
        <taxon>Eukaryota</taxon>
        <taxon>Fungi</taxon>
        <taxon>Dikarya</taxon>
        <taxon>Ascomycota</taxon>
        <taxon>Pezizomycotina</taxon>
        <taxon>Leotiomycetes</taxon>
        <taxon>Helotiales</taxon>
        <taxon>Helotiales incertae sedis</taxon>
        <taxon>Amylocarpus</taxon>
    </lineage>
</organism>
<accession>A0A9P7Y7W2</accession>
<comment type="caution">
    <text evidence="4">The sequence shown here is derived from an EMBL/GenBank/DDBJ whole genome shotgun (WGS) entry which is preliminary data.</text>
</comment>
<evidence type="ECO:0000256" key="2">
    <source>
        <dbReference type="PIRSR" id="PIRSR000137-2"/>
    </source>
</evidence>
<dbReference type="Pfam" id="PF00732">
    <property type="entry name" value="GMC_oxred_N"/>
    <property type="match status" value="1"/>
</dbReference>
<dbReference type="InterPro" id="IPR000172">
    <property type="entry name" value="GMC_OxRdtase_N"/>
</dbReference>
<dbReference type="Gene3D" id="3.30.560.10">
    <property type="entry name" value="Glucose Oxidase, domain 3"/>
    <property type="match status" value="1"/>
</dbReference>
<evidence type="ECO:0000313" key="4">
    <source>
        <dbReference type="EMBL" id="KAG9228998.1"/>
    </source>
</evidence>
<dbReference type="Proteomes" id="UP000824998">
    <property type="component" value="Unassembled WGS sequence"/>
</dbReference>
<dbReference type="InterPro" id="IPR007867">
    <property type="entry name" value="GMC_OxRtase_C"/>
</dbReference>
<dbReference type="PROSITE" id="PS00624">
    <property type="entry name" value="GMC_OXRED_2"/>
    <property type="match status" value="1"/>
</dbReference>
<keyword evidence="2" id="KW-0285">Flavoprotein</keyword>
<evidence type="ECO:0000256" key="1">
    <source>
        <dbReference type="ARBA" id="ARBA00010790"/>
    </source>
</evidence>
<feature type="binding site" evidence="2">
    <location>
        <begin position="538"/>
        <end position="539"/>
    </location>
    <ligand>
        <name>FAD</name>
        <dbReference type="ChEBI" id="CHEBI:57692"/>
    </ligand>
</feature>
<dbReference type="Pfam" id="PF05199">
    <property type="entry name" value="GMC_oxred_C"/>
    <property type="match status" value="1"/>
</dbReference>
<dbReference type="InterPro" id="IPR036188">
    <property type="entry name" value="FAD/NAD-bd_sf"/>
</dbReference>
<dbReference type="AlphaFoldDB" id="A0A9P7Y7W2"/>
<dbReference type="PIRSF" id="PIRSF000137">
    <property type="entry name" value="Alcohol_oxidase"/>
    <property type="match status" value="1"/>
</dbReference>
<protein>
    <submittedName>
        <fullName evidence="4">Alcohol oxidase</fullName>
    </submittedName>
</protein>
<dbReference type="PROSITE" id="PS51257">
    <property type="entry name" value="PROKAR_LIPOPROTEIN"/>
    <property type="match status" value="1"/>
</dbReference>
<proteinExistence type="inferred from homology"/>
<comment type="similarity">
    <text evidence="1">Belongs to the GMC oxidoreductase family.</text>
</comment>
<feature type="domain" description="Glucose-methanol-choline oxidoreductase N-terminal" evidence="3">
    <location>
        <begin position="282"/>
        <end position="296"/>
    </location>
</feature>
<evidence type="ECO:0000313" key="5">
    <source>
        <dbReference type="Proteomes" id="UP000824998"/>
    </source>
</evidence>
<dbReference type="OrthoDB" id="269227at2759"/>
<comment type="cofactor">
    <cofactor evidence="2">
        <name>FAD</name>
        <dbReference type="ChEBI" id="CHEBI:57692"/>
    </cofactor>
</comment>
<dbReference type="GO" id="GO:0050660">
    <property type="term" value="F:flavin adenine dinucleotide binding"/>
    <property type="evidence" value="ECO:0007669"/>
    <property type="project" value="InterPro"/>
</dbReference>
<keyword evidence="2" id="KW-0274">FAD</keyword>
<name>A0A9P7Y7W2_9HELO</name>
<dbReference type="PANTHER" id="PTHR11552">
    <property type="entry name" value="GLUCOSE-METHANOL-CHOLINE GMC OXIDOREDUCTASE"/>
    <property type="match status" value="1"/>
</dbReference>
<dbReference type="Gene3D" id="3.50.50.60">
    <property type="entry name" value="FAD/NAD(P)-binding domain"/>
    <property type="match status" value="1"/>
</dbReference>
<dbReference type="GO" id="GO:0016614">
    <property type="term" value="F:oxidoreductase activity, acting on CH-OH group of donors"/>
    <property type="evidence" value="ECO:0007669"/>
    <property type="project" value="InterPro"/>
</dbReference>